<dbReference type="EMBL" id="PDUG01000001">
    <property type="protein sequence ID" value="PIC53165.1"/>
    <property type="molecule type" value="Genomic_DNA"/>
</dbReference>
<proteinExistence type="predicted"/>
<comment type="caution">
    <text evidence="3">The sequence shown here is derived from an EMBL/GenBank/DDBJ whole genome shotgun (WGS) entry which is preliminary data.</text>
</comment>
<evidence type="ECO:0000259" key="2">
    <source>
        <dbReference type="Pfam" id="PF07735"/>
    </source>
</evidence>
<dbReference type="Proteomes" id="UP000230233">
    <property type="component" value="Chromosome I"/>
</dbReference>
<reference evidence="4" key="1">
    <citation type="submission" date="2017-10" db="EMBL/GenBank/DDBJ databases">
        <title>Rapid genome shrinkage in a self-fertile nematode reveals novel sperm competition proteins.</title>
        <authorList>
            <person name="Yin D."/>
            <person name="Schwarz E.M."/>
            <person name="Thomas C.G."/>
            <person name="Felde R.L."/>
            <person name="Korf I.F."/>
            <person name="Cutter A.D."/>
            <person name="Schartner C.M."/>
            <person name="Ralston E.J."/>
            <person name="Meyer B.J."/>
            <person name="Haag E.S."/>
        </authorList>
    </citation>
    <scope>NUCLEOTIDE SEQUENCE [LARGE SCALE GENOMIC DNA]</scope>
    <source>
        <strain evidence="4">JU1422</strain>
    </source>
</reference>
<accession>A0A2G5VMW3</accession>
<evidence type="ECO:0000256" key="1">
    <source>
        <dbReference type="SAM" id="MobiDB-lite"/>
    </source>
</evidence>
<dbReference type="OrthoDB" id="5805320at2759"/>
<organism evidence="3 4">
    <name type="scientific">Caenorhabditis nigoni</name>
    <dbReference type="NCBI Taxonomy" id="1611254"/>
    <lineage>
        <taxon>Eukaryota</taxon>
        <taxon>Metazoa</taxon>
        <taxon>Ecdysozoa</taxon>
        <taxon>Nematoda</taxon>
        <taxon>Chromadorea</taxon>
        <taxon>Rhabditida</taxon>
        <taxon>Rhabditina</taxon>
        <taxon>Rhabditomorpha</taxon>
        <taxon>Rhabditoidea</taxon>
        <taxon>Rhabditidae</taxon>
        <taxon>Peloderinae</taxon>
        <taxon>Caenorhabditis</taxon>
    </lineage>
</organism>
<gene>
    <name evidence="3" type="primary">Cni-F49D11.2</name>
    <name evidence="3" type="synonym">Cnig_chr_I.g2980</name>
    <name evidence="3" type="ORF">B9Z55_002980</name>
</gene>
<keyword evidence="4" id="KW-1185">Reference proteome</keyword>
<feature type="region of interest" description="Disordered" evidence="1">
    <location>
        <begin position="24"/>
        <end position="92"/>
    </location>
</feature>
<evidence type="ECO:0000313" key="4">
    <source>
        <dbReference type="Proteomes" id="UP000230233"/>
    </source>
</evidence>
<dbReference type="Pfam" id="PF07735">
    <property type="entry name" value="FBA_2"/>
    <property type="match status" value="1"/>
</dbReference>
<evidence type="ECO:0000313" key="3">
    <source>
        <dbReference type="EMBL" id="PIC53165.1"/>
    </source>
</evidence>
<dbReference type="AlphaFoldDB" id="A0A2G5VMW3"/>
<name>A0A2G5VMW3_9PELO</name>
<feature type="compositionally biased region" description="Acidic residues" evidence="1">
    <location>
        <begin position="60"/>
        <end position="78"/>
    </location>
</feature>
<feature type="compositionally biased region" description="Low complexity" evidence="1">
    <location>
        <begin position="33"/>
        <end position="45"/>
    </location>
</feature>
<dbReference type="InterPro" id="IPR012885">
    <property type="entry name" value="F-box_Sdz-33"/>
</dbReference>
<sequence length="476" mass="56074">MSSTIWQGYLTNVWPAVDQFAPRNFPGMSEPGTSTSSDQPTTSDDWQIEYMNPFPPELQEINEELSDEEDEEEEESDDDRPGSMSPDTLENWKLLPPDDQFDLSMCSSDSKKKVRSLNLGVTRIQFNEGHLTVCVANRGFDNDETRIEMELVQKQGLPSKFRQITNFFRNKIWKKFLVRQINGVDYELQKIHHNDFRIDYTYDGFTYRVVNFRKEFRIFTHDTPSTYKNLFRHHFYIFPNPAPLFYMDLRGIQPPDSEIAAKMIALYEQCRKCECLAIAIRSDEFVEQAHKILEMMADLKNLNIDISLSETEFFSPRLCQIDHLNVTYNKNRISETNLLSLDCQTIKFWSVTITATALNSFIKKWLDSKILKFKFLEIPIMTLDPCDANPRKILMDLDYQEFDEMQRAAFYKPYDWNFEYNCTGKYRHINCLKGVDVKRKDGKIATIVFSTSFFYFLVWHDRFPEQPENHLPFCDA</sequence>
<feature type="domain" description="Sdz-33 F-box" evidence="2">
    <location>
        <begin position="321"/>
        <end position="378"/>
    </location>
</feature>
<dbReference type="PANTHER" id="PTHR21503">
    <property type="entry name" value="F-BOX-CONTAINING HYPOTHETICAL PROTEIN C.ELEGANS"/>
    <property type="match status" value="1"/>
</dbReference>
<dbReference type="PANTHER" id="PTHR21503:SF20">
    <property type="entry name" value="F-BOX ASSOCIATED DOMAIN-CONTAINING PROTEIN"/>
    <property type="match status" value="1"/>
</dbReference>
<protein>
    <recommendedName>
        <fullName evidence="2">Sdz-33 F-box domain-containing protein</fullName>
    </recommendedName>
</protein>